<dbReference type="Pfam" id="PF07690">
    <property type="entry name" value="MFS_1"/>
    <property type="match status" value="1"/>
</dbReference>
<feature type="transmembrane region" description="Helical" evidence="4">
    <location>
        <begin position="235"/>
        <end position="253"/>
    </location>
</feature>
<keyword evidence="3 4" id="KW-0472">Membrane</keyword>
<dbReference type="SUPFAM" id="SSF103473">
    <property type="entry name" value="MFS general substrate transporter"/>
    <property type="match status" value="1"/>
</dbReference>
<dbReference type="EMBL" id="BROH01000004">
    <property type="protein sequence ID" value="GKY87938.1"/>
    <property type="molecule type" value="Genomic_DNA"/>
</dbReference>
<evidence type="ECO:0000256" key="2">
    <source>
        <dbReference type="ARBA" id="ARBA00022989"/>
    </source>
</evidence>
<dbReference type="InterPro" id="IPR020846">
    <property type="entry name" value="MFS_dom"/>
</dbReference>
<feature type="transmembrane region" description="Helical" evidence="4">
    <location>
        <begin position="158"/>
        <end position="179"/>
    </location>
</feature>
<reference evidence="6" key="1">
    <citation type="journal article" date="2023" name="Int. J. Syst. Evol. Microbiol.">
        <title>Sinisalibacter aestuarii sp. nov., isolated from estuarine sediment of the Arakawa River.</title>
        <authorList>
            <person name="Arafat S.T."/>
            <person name="Hirano S."/>
            <person name="Sato A."/>
            <person name="Takeuchi K."/>
            <person name="Yasuda T."/>
            <person name="Terahara T."/>
            <person name="Hamada M."/>
            <person name="Kobayashi T."/>
        </authorList>
    </citation>
    <scope>NUCLEOTIDE SEQUENCE</scope>
    <source>
        <strain evidence="6">B-399</strain>
    </source>
</reference>
<evidence type="ECO:0000256" key="1">
    <source>
        <dbReference type="ARBA" id="ARBA00022692"/>
    </source>
</evidence>
<feature type="transmembrane region" description="Helical" evidence="4">
    <location>
        <begin position="9"/>
        <end position="31"/>
    </location>
</feature>
<keyword evidence="7" id="KW-1185">Reference proteome</keyword>
<evidence type="ECO:0000259" key="5">
    <source>
        <dbReference type="PROSITE" id="PS50850"/>
    </source>
</evidence>
<evidence type="ECO:0000313" key="6">
    <source>
        <dbReference type="EMBL" id="GKY87938.1"/>
    </source>
</evidence>
<dbReference type="PANTHER" id="PTHR23521">
    <property type="entry name" value="TRANSPORTER MFS SUPERFAMILY"/>
    <property type="match status" value="1"/>
</dbReference>
<dbReference type="Gene3D" id="1.20.1250.20">
    <property type="entry name" value="MFS general substrate transporter like domains"/>
    <property type="match status" value="2"/>
</dbReference>
<keyword evidence="2 4" id="KW-1133">Transmembrane helix</keyword>
<feature type="transmembrane region" description="Helical" evidence="4">
    <location>
        <begin position="355"/>
        <end position="372"/>
    </location>
</feature>
<organism evidence="6 7">
    <name type="scientific">Sinisalibacter aestuarii</name>
    <dbReference type="NCBI Taxonomy" id="2949426"/>
    <lineage>
        <taxon>Bacteria</taxon>
        <taxon>Pseudomonadati</taxon>
        <taxon>Pseudomonadota</taxon>
        <taxon>Alphaproteobacteria</taxon>
        <taxon>Rhodobacterales</taxon>
        <taxon>Roseobacteraceae</taxon>
        <taxon>Sinisalibacter</taxon>
    </lineage>
</organism>
<dbReference type="InterPro" id="IPR036259">
    <property type="entry name" value="MFS_trans_sf"/>
</dbReference>
<evidence type="ECO:0000256" key="4">
    <source>
        <dbReference type="SAM" id="Phobius"/>
    </source>
</evidence>
<sequence>MFDVLKSSWALLFGMMLLMVGNGIQGTLLGLRGQIEGFTTFEMSLVMAGYFAGFLGGSRAAPWLIRRVGHVRVFAALGSFISAVLILYPVMTEPVAWMLLRVAIGFSFSGVYVTAESWLNHAASNENRGKALSLYLIVQMIGIIAAQGLVVLADPGGFVLFILPSVLVSLAFAPILLSVSPTPAFATTRRMSLMELYRISPLGVVGILLMGAVFSAQFGMAAVFGTAAGLSVGQLSLFISMMYVGGLVMQFPIGWMSDRIERRRLILAVAGLGALGALVPVLMPGHYSALLVAAFLIGGTANPLYALIIAYTNDFLETDDMPAASSGLMFVNGVGAVAGPLVTGWAMGAFGPTGFFVYLVAVLLILVGYGLWRMTRRPAVPVEDTHSYAAVLPSASPVVMDIAQELYAEAVEEAAEEGNPDTGADSAAQ</sequence>
<proteinExistence type="predicted"/>
<feature type="transmembrane region" description="Helical" evidence="4">
    <location>
        <begin position="43"/>
        <end position="61"/>
    </location>
</feature>
<comment type="caution">
    <text evidence="6">The sequence shown here is derived from an EMBL/GenBank/DDBJ whole genome shotgun (WGS) entry which is preliminary data.</text>
</comment>
<feature type="transmembrane region" description="Helical" evidence="4">
    <location>
        <begin position="97"/>
        <end position="119"/>
    </location>
</feature>
<dbReference type="PANTHER" id="PTHR23521:SF3">
    <property type="entry name" value="MFS TRANSPORTER"/>
    <property type="match status" value="1"/>
</dbReference>
<dbReference type="Proteomes" id="UP001144205">
    <property type="component" value="Unassembled WGS sequence"/>
</dbReference>
<evidence type="ECO:0000256" key="3">
    <source>
        <dbReference type="ARBA" id="ARBA00023136"/>
    </source>
</evidence>
<feature type="domain" description="Major facilitator superfamily (MFS) profile" evidence="5">
    <location>
        <begin position="7"/>
        <end position="378"/>
    </location>
</feature>
<dbReference type="PROSITE" id="PS50850">
    <property type="entry name" value="MFS"/>
    <property type="match status" value="1"/>
</dbReference>
<dbReference type="CDD" id="cd17477">
    <property type="entry name" value="MFS_YcaD_like"/>
    <property type="match status" value="1"/>
</dbReference>
<feature type="transmembrane region" description="Helical" evidence="4">
    <location>
        <begin position="73"/>
        <end position="91"/>
    </location>
</feature>
<feature type="transmembrane region" description="Helical" evidence="4">
    <location>
        <begin position="265"/>
        <end position="283"/>
    </location>
</feature>
<accession>A0ABQ5LSI9</accession>
<feature type="transmembrane region" description="Helical" evidence="4">
    <location>
        <begin position="323"/>
        <end position="343"/>
    </location>
</feature>
<dbReference type="InterPro" id="IPR011701">
    <property type="entry name" value="MFS"/>
</dbReference>
<name>A0ABQ5LSI9_9RHOB</name>
<keyword evidence="1 4" id="KW-0812">Transmembrane</keyword>
<feature type="transmembrane region" description="Helical" evidence="4">
    <location>
        <begin position="199"/>
        <end position="223"/>
    </location>
</feature>
<protein>
    <submittedName>
        <fullName evidence="6">MFS transporter</fullName>
    </submittedName>
</protein>
<dbReference type="InterPro" id="IPR047200">
    <property type="entry name" value="MFS_YcaD-like"/>
</dbReference>
<feature type="transmembrane region" description="Helical" evidence="4">
    <location>
        <begin position="289"/>
        <end position="311"/>
    </location>
</feature>
<feature type="transmembrane region" description="Helical" evidence="4">
    <location>
        <begin position="131"/>
        <end position="152"/>
    </location>
</feature>
<evidence type="ECO:0000313" key="7">
    <source>
        <dbReference type="Proteomes" id="UP001144205"/>
    </source>
</evidence>
<dbReference type="RefSeq" id="WP_281841926.1">
    <property type="nucleotide sequence ID" value="NZ_BROH01000004.1"/>
</dbReference>
<gene>
    <name evidence="6" type="ORF">STA1M1_18070</name>
</gene>